<protein>
    <submittedName>
        <fullName evidence="1">Dimethylpropiothetin dethiomethylase</fullName>
        <ecNumber evidence="1">4.4.1.3</ecNumber>
    </submittedName>
</protein>
<dbReference type="AlphaFoldDB" id="A0A7W6S2N1"/>
<keyword evidence="1" id="KW-0489">Methyltransferase</keyword>
<sequence length="217" mass="23613">MARLSDQPDWTYLLREVDGVYRRGSAGGSGPIRGHQKRVRETLNRIVQADPAVEVREPCAQPVVGHLGRALDLAVAGPLAGLARALARVAPLLTWELGYRRPPPALARRYAYAELLGPRGPVRAETLILGLVLLAPGTTYPQHRHRDIEESYISLAGAWSENDAAVYAPGSLILNRADETHRLTVGDRDPCLLAYAWIGPVDHLAAPDMRLSKGRAG</sequence>
<dbReference type="EMBL" id="JACIGI010000051">
    <property type="protein sequence ID" value="MBB4287768.1"/>
    <property type="molecule type" value="Genomic_DNA"/>
</dbReference>
<proteinExistence type="predicted"/>
<dbReference type="Proteomes" id="UP000555728">
    <property type="component" value="Unassembled WGS sequence"/>
</dbReference>
<gene>
    <name evidence="1" type="ORF">GGD88_003525</name>
</gene>
<organism evidence="1 2">
    <name type="scientific">Roseospira goensis</name>
    <dbReference type="NCBI Taxonomy" id="391922"/>
    <lineage>
        <taxon>Bacteria</taxon>
        <taxon>Pseudomonadati</taxon>
        <taxon>Pseudomonadota</taxon>
        <taxon>Alphaproteobacteria</taxon>
        <taxon>Rhodospirillales</taxon>
        <taxon>Rhodospirillaceae</taxon>
        <taxon>Roseospira</taxon>
    </lineage>
</organism>
<dbReference type="SUPFAM" id="SSF51182">
    <property type="entry name" value="RmlC-like cupins"/>
    <property type="match status" value="1"/>
</dbReference>
<dbReference type="EC" id="4.4.1.3" evidence="1"/>
<dbReference type="InterPro" id="IPR031723">
    <property type="entry name" value="DMSP_lyase"/>
</dbReference>
<keyword evidence="1" id="KW-0808">Transferase</keyword>
<dbReference type="Gene3D" id="2.60.120.10">
    <property type="entry name" value="Jelly Rolls"/>
    <property type="match status" value="1"/>
</dbReference>
<dbReference type="Pfam" id="PF16867">
    <property type="entry name" value="DMSP_lyase"/>
    <property type="match status" value="1"/>
</dbReference>
<name>A0A7W6S2N1_9PROT</name>
<reference evidence="1 2" key="1">
    <citation type="submission" date="2020-08" db="EMBL/GenBank/DDBJ databases">
        <title>Genome sequencing of Purple Non-Sulfur Bacteria from various extreme environments.</title>
        <authorList>
            <person name="Mayer M."/>
        </authorList>
    </citation>
    <scope>NUCLEOTIDE SEQUENCE [LARGE SCALE GENOMIC DNA]</scope>
    <source>
        <strain evidence="1 2">JA135</strain>
    </source>
</reference>
<keyword evidence="2" id="KW-1185">Reference proteome</keyword>
<dbReference type="RefSeq" id="WP_184437841.1">
    <property type="nucleotide sequence ID" value="NZ_JACIGI010000051.1"/>
</dbReference>
<dbReference type="GO" id="GO:0008168">
    <property type="term" value="F:methyltransferase activity"/>
    <property type="evidence" value="ECO:0007669"/>
    <property type="project" value="UniProtKB-KW"/>
</dbReference>
<evidence type="ECO:0000313" key="1">
    <source>
        <dbReference type="EMBL" id="MBB4287768.1"/>
    </source>
</evidence>
<dbReference type="InterPro" id="IPR011051">
    <property type="entry name" value="RmlC_Cupin_sf"/>
</dbReference>
<keyword evidence="1" id="KW-0456">Lyase</keyword>
<comment type="caution">
    <text evidence="1">The sequence shown here is derived from an EMBL/GenBank/DDBJ whole genome shotgun (WGS) entry which is preliminary data.</text>
</comment>
<dbReference type="GO" id="GO:0047869">
    <property type="term" value="F:dimethylpropiothetin dethiomethylase activity"/>
    <property type="evidence" value="ECO:0007669"/>
    <property type="project" value="UniProtKB-EC"/>
</dbReference>
<dbReference type="GO" id="GO:0032259">
    <property type="term" value="P:methylation"/>
    <property type="evidence" value="ECO:0007669"/>
    <property type="project" value="UniProtKB-KW"/>
</dbReference>
<dbReference type="InterPro" id="IPR014710">
    <property type="entry name" value="RmlC-like_jellyroll"/>
</dbReference>
<accession>A0A7W6S2N1</accession>
<evidence type="ECO:0000313" key="2">
    <source>
        <dbReference type="Proteomes" id="UP000555728"/>
    </source>
</evidence>